<dbReference type="RefSeq" id="WP_190851699.1">
    <property type="nucleotide sequence ID" value="NZ_AP023440.1"/>
</dbReference>
<organism evidence="2 3">
    <name type="scientific">Streptomyces aurantiacus</name>
    <dbReference type="NCBI Taxonomy" id="47760"/>
    <lineage>
        <taxon>Bacteria</taxon>
        <taxon>Bacillati</taxon>
        <taxon>Actinomycetota</taxon>
        <taxon>Actinomycetes</taxon>
        <taxon>Kitasatosporales</taxon>
        <taxon>Streptomycetaceae</taxon>
        <taxon>Streptomyces</taxon>
        <taxon>Streptomyces aurantiacus group</taxon>
    </lineage>
</organism>
<evidence type="ECO:0008006" key="4">
    <source>
        <dbReference type="Google" id="ProtNLM"/>
    </source>
</evidence>
<sequence length="152" mass="16111">MHFKTVGRLAAVASAALLLLSGGAGAAQAAAPGPVLYSIDFSNPQERDDNDLPEPYGRVWLQAPWGQQTALWEHPDVGINTPTLPRYPDAGRPYEMRFVDHPVTEVCAFVGEDDTGINVDDELAAGCVPVQGPGSYTITGADGSVTVNLYDV</sequence>
<feature type="signal peptide" evidence="1">
    <location>
        <begin position="1"/>
        <end position="26"/>
    </location>
</feature>
<name>A0A7G1P1E9_9ACTN</name>
<reference evidence="2 3" key="1">
    <citation type="journal article" date="2014" name="Int. J. Syst. Evol. Microbiol.">
        <title>Complete genome sequence of Corynebacterium casei LMG S-19264T (=DSM 44701T), isolated from a smear-ripened cheese.</title>
        <authorList>
            <consortium name="US DOE Joint Genome Institute (JGI-PGF)"/>
            <person name="Walter F."/>
            <person name="Albersmeier A."/>
            <person name="Kalinowski J."/>
            <person name="Ruckert C."/>
        </authorList>
    </citation>
    <scope>NUCLEOTIDE SEQUENCE [LARGE SCALE GENOMIC DNA]</scope>
    <source>
        <strain evidence="2 3">JCM 4677</strain>
    </source>
</reference>
<keyword evidence="3" id="KW-1185">Reference proteome</keyword>
<dbReference type="KEGG" id="sgm:GCM10017557_44520"/>
<dbReference type="Proteomes" id="UP000516444">
    <property type="component" value="Chromosome"/>
</dbReference>
<accession>A0A7G1P1E9</accession>
<evidence type="ECO:0000313" key="2">
    <source>
        <dbReference type="EMBL" id="BCL29593.1"/>
    </source>
</evidence>
<evidence type="ECO:0000313" key="3">
    <source>
        <dbReference type="Proteomes" id="UP000516444"/>
    </source>
</evidence>
<dbReference type="AlphaFoldDB" id="A0A7G1P1E9"/>
<protein>
    <recommendedName>
        <fullName evidence="4">Secreted protein</fullName>
    </recommendedName>
</protein>
<evidence type="ECO:0000256" key="1">
    <source>
        <dbReference type="SAM" id="SignalP"/>
    </source>
</evidence>
<dbReference type="EMBL" id="AP023440">
    <property type="protein sequence ID" value="BCL29593.1"/>
    <property type="molecule type" value="Genomic_DNA"/>
</dbReference>
<proteinExistence type="predicted"/>
<gene>
    <name evidence="2" type="ORF">GCM10017557_44520</name>
</gene>
<feature type="chain" id="PRO_5038962738" description="Secreted protein" evidence="1">
    <location>
        <begin position="27"/>
        <end position="152"/>
    </location>
</feature>
<keyword evidence="1" id="KW-0732">Signal</keyword>